<evidence type="ECO:0000259" key="10">
    <source>
        <dbReference type="Pfam" id="PF05572"/>
    </source>
</evidence>
<dbReference type="GO" id="GO:0006508">
    <property type="term" value="P:proteolysis"/>
    <property type="evidence" value="ECO:0007669"/>
    <property type="project" value="UniProtKB-KW"/>
</dbReference>
<feature type="domain" description="Peptidase M43 pregnancy-associated plasma-A" evidence="10">
    <location>
        <begin position="13"/>
        <end position="97"/>
    </location>
</feature>
<dbReference type="HOGENOM" id="CLU_2133326_0_0_1"/>
<reference evidence="11 12" key="1">
    <citation type="submission" date="2011-06" db="EMBL/GenBank/DDBJ databases">
        <title>The Genome Sequence of Fusarium oxysporum FOSC 3-a.</title>
        <authorList>
            <consortium name="The Broad Institute Genome Sequencing Platform"/>
            <person name="Ma L.-J."/>
            <person name="Gale L.R."/>
            <person name="Schwartz D.C."/>
            <person name="Zhou S."/>
            <person name="Corby-Kistler H."/>
            <person name="Young S.K."/>
            <person name="Zeng Q."/>
            <person name="Gargeya S."/>
            <person name="Fitzgerald M."/>
            <person name="Haas B."/>
            <person name="Abouelleil A."/>
            <person name="Alvarado L."/>
            <person name="Arachchi H.M."/>
            <person name="Berlin A."/>
            <person name="Brown A."/>
            <person name="Chapman S.B."/>
            <person name="Chen Z."/>
            <person name="Dunbar C."/>
            <person name="Freedman E."/>
            <person name="Gearin G."/>
            <person name="Gellesch M."/>
            <person name="Goldberg J."/>
            <person name="Griggs A."/>
            <person name="Gujja S."/>
            <person name="Heiman D."/>
            <person name="Howarth C."/>
            <person name="Larson L."/>
            <person name="Lui A."/>
            <person name="MacDonald P.J.P."/>
            <person name="Mehta T."/>
            <person name="Montmayeur A."/>
            <person name="Murphy C."/>
            <person name="Neiman D."/>
            <person name="Pearson M."/>
            <person name="Priest M."/>
            <person name="Roberts A."/>
            <person name="Saif S."/>
            <person name="Shea T."/>
            <person name="Shenoy N."/>
            <person name="Sisk P."/>
            <person name="Stolte C."/>
            <person name="Sykes S."/>
            <person name="Wortman J."/>
            <person name="Nusbaum C."/>
            <person name="Birren B."/>
        </authorList>
    </citation>
    <scope>NUCLEOTIDE SEQUENCE [LARGE SCALE GENOMIC DNA]</scope>
    <source>
        <strain evidence="12">FOSC 3-a</strain>
    </source>
</reference>
<dbReference type="Proteomes" id="UP000030753">
    <property type="component" value="Unassembled WGS sequence"/>
</dbReference>
<keyword evidence="8" id="KW-0482">Metalloprotease</keyword>
<dbReference type="OrthoDB" id="536211at2759"/>
<evidence type="ECO:0000256" key="6">
    <source>
        <dbReference type="ARBA" id="ARBA00022801"/>
    </source>
</evidence>
<evidence type="ECO:0000256" key="5">
    <source>
        <dbReference type="ARBA" id="ARBA00022729"/>
    </source>
</evidence>
<protein>
    <recommendedName>
        <fullName evidence="10">Peptidase M43 pregnancy-associated plasma-A domain-containing protein</fullName>
    </recommendedName>
</protein>
<keyword evidence="9" id="KW-1015">Disulfide bond</keyword>
<dbReference type="GO" id="GO:0046872">
    <property type="term" value="F:metal ion binding"/>
    <property type="evidence" value="ECO:0007669"/>
    <property type="project" value="UniProtKB-KW"/>
</dbReference>
<evidence type="ECO:0000256" key="8">
    <source>
        <dbReference type="ARBA" id="ARBA00023049"/>
    </source>
</evidence>
<comment type="function">
    <text evidence="1">Secreted metalloproteinase that allows assimilation of proteinaceous substrates.</text>
</comment>
<dbReference type="AlphaFoldDB" id="W9HM11"/>
<evidence type="ECO:0000256" key="2">
    <source>
        <dbReference type="ARBA" id="ARBA00008721"/>
    </source>
</evidence>
<organism evidence="11 12">
    <name type="scientific">Fusarium oxysporum NRRL 32931</name>
    <dbReference type="NCBI Taxonomy" id="660029"/>
    <lineage>
        <taxon>Eukaryota</taxon>
        <taxon>Fungi</taxon>
        <taxon>Dikarya</taxon>
        <taxon>Ascomycota</taxon>
        <taxon>Pezizomycotina</taxon>
        <taxon>Sordariomycetes</taxon>
        <taxon>Hypocreomycetidae</taxon>
        <taxon>Hypocreales</taxon>
        <taxon>Nectriaceae</taxon>
        <taxon>Fusarium</taxon>
        <taxon>Fusarium oxysporum species complex</taxon>
    </lineage>
</organism>
<dbReference type="InterPro" id="IPR008754">
    <property type="entry name" value="Peptidase_M43"/>
</dbReference>
<keyword evidence="5" id="KW-0732">Signal</keyword>
<evidence type="ECO:0000313" key="12">
    <source>
        <dbReference type="Proteomes" id="UP000030753"/>
    </source>
</evidence>
<evidence type="ECO:0000256" key="9">
    <source>
        <dbReference type="ARBA" id="ARBA00023157"/>
    </source>
</evidence>
<keyword evidence="4" id="KW-0479">Metal-binding</keyword>
<name>W9HM11_FUSOX</name>
<dbReference type="GO" id="GO:0008237">
    <property type="term" value="F:metallopeptidase activity"/>
    <property type="evidence" value="ECO:0007669"/>
    <property type="project" value="UniProtKB-KW"/>
</dbReference>
<dbReference type="SUPFAM" id="SSF55486">
    <property type="entry name" value="Metalloproteases ('zincins'), catalytic domain"/>
    <property type="match status" value="1"/>
</dbReference>
<dbReference type="Pfam" id="PF05572">
    <property type="entry name" value="Peptidase_M43"/>
    <property type="match status" value="1"/>
</dbReference>
<dbReference type="MEROPS" id="M43.008"/>
<keyword evidence="6" id="KW-0378">Hydrolase</keyword>
<keyword evidence="7" id="KW-0862">Zinc</keyword>
<evidence type="ECO:0000313" key="11">
    <source>
        <dbReference type="EMBL" id="EWY81904.1"/>
    </source>
</evidence>
<keyword evidence="3" id="KW-0645">Protease</keyword>
<sequence>MPGGPGGPWISRDDDKDKTTTHEVDHWFGLFQIFGGYSCTGNGDFIDDTPAILEASVGCPKGADSCPDQPGLDPIHNYMDYSIHDCISEFTPWQEERTYRSLKNLRKGRRFPLT</sequence>
<dbReference type="Gene3D" id="3.40.390.10">
    <property type="entry name" value="Collagenase (Catalytic Domain)"/>
    <property type="match status" value="1"/>
</dbReference>
<evidence type="ECO:0000256" key="7">
    <source>
        <dbReference type="ARBA" id="ARBA00022833"/>
    </source>
</evidence>
<comment type="similarity">
    <text evidence="2">Belongs to the peptidase M43B family.</text>
</comment>
<dbReference type="PANTHER" id="PTHR47466:SF1">
    <property type="entry name" value="METALLOPROTEASE MEP1 (AFU_ORTHOLOGUE AFUA_1G07730)-RELATED"/>
    <property type="match status" value="1"/>
</dbReference>
<dbReference type="EMBL" id="JH717849">
    <property type="protein sequence ID" value="EWY81904.1"/>
    <property type="molecule type" value="Genomic_DNA"/>
</dbReference>
<gene>
    <name evidence="11" type="ORF">FOYG_16109</name>
</gene>
<dbReference type="InterPro" id="IPR024079">
    <property type="entry name" value="MetalloPept_cat_dom_sf"/>
</dbReference>
<dbReference type="PANTHER" id="PTHR47466">
    <property type="match status" value="1"/>
</dbReference>
<evidence type="ECO:0000256" key="4">
    <source>
        <dbReference type="ARBA" id="ARBA00022723"/>
    </source>
</evidence>
<proteinExistence type="inferred from homology"/>
<accession>W9HM11</accession>
<evidence type="ECO:0000256" key="1">
    <source>
        <dbReference type="ARBA" id="ARBA00003174"/>
    </source>
</evidence>
<evidence type="ECO:0000256" key="3">
    <source>
        <dbReference type="ARBA" id="ARBA00022670"/>
    </source>
</evidence>